<name>A0A0F7SK30_PHARH</name>
<feature type="region of interest" description="Disordered" evidence="1">
    <location>
        <begin position="1"/>
        <end position="54"/>
    </location>
</feature>
<protein>
    <submittedName>
        <fullName evidence="2">Uncharacterized protein</fullName>
    </submittedName>
</protein>
<feature type="compositionally biased region" description="Low complexity" evidence="1">
    <location>
        <begin position="9"/>
        <end position="18"/>
    </location>
</feature>
<organism evidence="2">
    <name type="scientific">Phaffia rhodozyma</name>
    <name type="common">Yeast</name>
    <name type="synonym">Xanthophyllomyces dendrorhous</name>
    <dbReference type="NCBI Taxonomy" id="264483"/>
    <lineage>
        <taxon>Eukaryota</taxon>
        <taxon>Fungi</taxon>
        <taxon>Dikarya</taxon>
        <taxon>Basidiomycota</taxon>
        <taxon>Agaricomycotina</taxon>
        <taxon>Tremellomycetes</taxon>
        <taxon>Cystofilobasidiales</taxon>
        <taxon>Mrakiaceae</taxon>
        <taxon>Phaffia</taxon>
    </lineage>
</organism>
<evidence type="ECO:0000313" key="2">
    <source>
        <dbReference type="EMBL" id="CDZ98745.1"/>
    </source>
</evidence>
<accession>A0A0F7SK30</accession>
<feature type="compositionally biased region" description="Basic and acidic residues" evidence="1">
    <location>
        <begin position="44"/>
        <end position="54"/>
    </location>
</feature>
<dbReference type="EMBL" id="LN483345">
    <property type="protein sequence ID" value="CDZ98745.1"/>
    <property type="molecule type" value="Genomic_DNA"/>
</dbReference>
<dbReference type="AlphaFoldDB" id="A0A0F7SK30"/>
<evidence type="ECO:0000256" key="1">
    <source>
        <dbReference type="SAM" id="MobiDB-lite"/>
    </source>
</evidence>
<reference evidence="2" key="1">
    <citation type="submission" date="2014-08" db="EMBL/GenBank/DDBJ databases">
        <authorList>
            <person name="Sharma Rahul"/>
            <person name="Thines Marco"/>
        </authorList>
    </citation>
    <scope>NUCLEOTIDE SEQUENCE</scope>
</reference>
<sequence length="54" mass="5864">MNPFHIQRSPLPSSQLSPEHVYPTPVGLQGGNGFHLTHAPGFDNNDKNASRSNP</sequence>
<proteinExistence type="predicted"/>